<dbReference type="Proteomes" id="UP001159363">
    <property type="component" value="Chromosome 4"/>
</dbReference>
<feature type="region of interest" description="Disordered" evidence="1">
    <location>
        <begin position="62"/>
        <end position="105"/>
    </location>
</feature>
<evidence type="ECO:0000313" key="2">
    <source>
        <dbReference type="EMBL" id="KAJ8884322.1"/>
    </source>
</evidence>
<protein>
    <submittedName>
        <fullName evidence="2">Uncharacterized protein</fullName>
    </submittedName>
</protein>
<comment type="caution">
    <text evidence="2">The sequence shown here is derived from an EMBL/GenBank/DDBJ whole genome shotgun (WGS) entry which is preliminary data.</text>
</comment>
<evidence type="ECO:0000256" key="1">
    <source>
        <dbReference type="SAM" id="MobiDB-lite"/>
    </source>
</evidence>
<dbReference type="EMBL" id="JARBHB010000005">
    <property type="protein sequence ID" value="KAJ8884322.1"/>
    <property type="molecule type" value="Genomic_DNA"/>
</dbReference>
<gene>
    <name evidence="2" type="ORF">PR048_016179</name>
</gene>
<organism evidence="2 3">
    <name type="scientific">Dryococelus australis</name>
    <dbReference type="NCBI Taxonomy" id="614101"/>
    <lineage>
        <taxon>Eukaryota</taxon>
        <taxon>Metazoa</taxon>
        <taxon>Ecdysozoa</taxon>
        <taxon>Arthropoda</taxon>
        <taxon>Hexapoda</taxon>
        <taxon>Insecta</taxon>
        <taxon>Pterygota</taxon>
        <taxon>Neoptera</taxon>
        <taxon>Polyneoptera</taxon>
        <taxon>Phasmatodea</taxon>
        <taxon>Verophasmatodea</taxon>
        <taxon>Anareolatae</taxon>
        <taxon>Phasmatidae</taxon>
        <taxon>Eurycanthinae</taxon>
        <taxon>Dryococelus</taxon>
    </lineage>
</organism>
<feature type="region of interest" description="Disordered" evidence="1">
    <location>
        <begin position="146"/>
        <end position="171"/>
    </location>
</feature>
<name>A0ABQ9HJ04_9NEOP</name>
<proteinExistence type="predicted"/>
<evidence type="ECO:0000313" key="3">
    <source>
        <dbReference type="Proteomes" id="UP001159363"/>
    </source>
</evidence>
<feature type="compositionally biased region" description="Basic residues" evidence="1">
    <location>
        <begin position="93"/>
        <end position="102"/>
    </location>
</feature>
<reference evidence="2 3" key="1">
    <citation type="submission" date="2023-02" db="EMBL/GenBank/DDBJ databases">
        <title>LHISI_Scaffold_Assembly.</title>
        <authorList>
            <person name="Stuart O.P."/>
            <person name="Cleave R."/>
            <person name="Magrath M.J.L."/>
            <person name="Mikheyev A.S."/>
        </authorList>
    </citation>
    <scope>NUCLEOTIDE SEQUENCE [LARGE SCALE GENOMIC DNA]</scope>
    <source>
        <strain evidence="2">Daus_M_001</strain>
        <tissue evidence="2">Leg muscle</tissue>
    </source>
</reference>
<accession>A0ABQ9HJ04</accession>
<keyword evidence="3" id="KW-1185">Reference proteome</keyword>
<sequence>MSPSQSKWLVDDGETTRHFPKLRLTSRSVLLLERRDIAWWCPFSGSFLRRGDILGLENRLGRSRGGGGKGEAAPECKGVENGIFPRKPVDRQHRPHNSRKHGSVPPGVEPKFPWCEASTLTATPLLPSSRTTTKLTTCTSLTSLGIESGSPLREASALTPEPPRPRDRKGLADRSVNRPIYLELRFFIFGAQKPGSDKGDATALYKCAVASTCKALDWRAKFWSCCVYLWDFNRWHCHIIGAVMPSRTCPCSLPYFALRVRFPPRRYQSTEQPPSLHLVTPGILGTMKAFIASYIVVERKCLITKVTLVIHSGSGKDSDGPVGDEDAGAKGAGNTNYYDLGNSAEKFDGSIEDFVGVTAEEVNGTGKTEDISLEKESDVEKPLARSIHFALTQSSPGLRLKIKVKGQGYMYTKWPPADRNDRARTALTLRTHSLLPQFLPNHSPSLYAIKRDEQENKRKFGTTEGAATSMPDAAEPLQSSELLRIVNCLFPLLPPFPHHPCKGKSYFLIHHLTAEWLRGTFQPDLHLQGAPPKIEKTEKRGKGNIFSFMSAASFGLVGNRSVLEKRRVGLLGVWRFSRASELPQEVRGDGRVHMSRAKAISWCLYIIDEGQVDDVSATRAHSFVCVHETEDEVANKGGGWIPRECTPAHNATPPRQLVRVFVRRGRAANPGTNTAFSFDS</sequence>